<evidence type="ECO:0000256" key="1">
    <source>
        <dbReference type="SAM" id="MobiDB-lite"/>
    </source>
</evidence>
<keyword evidence="3" id="KW-1185">Reference proteome</keyword>
<protein>
    <submittedName>
        <fullName evidence="2">Uncharacterized protein</fullName>
    </submittedName>
</protein>
<accession>A0A1Y0SVH6</accession>
<name>A0A1Y0SVH6_9CAUD</name>
<evidence type="ECO:0000313" key="2">
    <source>
        <dbReference type="EMBL" id="ARV77430.1"/>
    </source>
</evidence>
<dbReference type="EMBL" id="MF063068">
    <property type="protein sequence ID" value="ARV77430.1"/>
    <property type="molecule type" value="Genomic_DNA"/>
</dbReference>
<evidence type="ECO:0000313" key="3">
    <source>
        <dbReference type="Proteomes" id="UP000224829"/>
    </source>
</evidence>
<reference evidence="2 3" key="1">
    <citation type="submission" date="2017-05" db="EMBL/GenBank/DDBJ databases">
        <authorList>
            <person name="Song R."/>
            <person name="Chenine A.L."/>
            <person name="Ruprecht R.M."/>
        </authorList>
    </citation>
    <scope>NUCLEOTIDE SEQUENCE [LARGE SCALE GENOMIC DNA]</scope>
</reference>
<gene>
    <name evidence="2" type="ORF">NOXIFER_265</name>
</gene>
<sequence>MKYVLGAVFSVLIGLASSVDFTYAAVSISPARVSIPVRVSTPSARVSTPTPSVRSSTPRVSTTSNSTNMLPMYMLLPVIAASSSASHASTEADTVEVATPMLTVCTTEQYVKAQQWQEDCRQVKDIPYHMCPILSYFRQCKEATPDDVKGLLPAKANYRHVYIKPN</sequence>
<dbReference type="Proteomes" id="UP000224829">
    <property type="component" value="Segment"/>
</dbReference>
<feature type="compositionally biased region" description="Low complexity" evidence="1">
    <location>
        <begin position="45"/>
        <end position="63"/>
    </location>
</feature>
<organism evidence="2 3">
    <name type="scientific">Pseudomonas phage Noxifer</name>
    <dbReference type="NCBI Taxonomy" id="2006684"/>
    <lineage>
        <taxon>Viruses</taxon>
        <taxon>Duplodnaviria</taxon>
        <taxon>Heunggongvirae</taxon>
        <taxon>Uroviricota</taxon>
        <taxon>Caudoviricetes</taxon>
        <taxon>Chimalliviridae</taxon>
        <taxon>Noxifervirus</taxon>
        <taxon>Noxifervirus noxifer</taxon>
    </lineage>
</organism>
<feature type="region of interest" description="Disordered" evidence="1">
    <location>
        <begin position="42"/>
        <end position="63"/>
    </location>
</feature>
<proteinExistence type="predicted"/>